<accession>A0AC60NUH1</accession>
<name>A0AC60NUH1_IXOPE</name>
<gene>
    <name evidence="1" type="ORF">HPB47_012116</name>
</gene>
<dbReference type="Proteomes" id="UP000805193">
    <property type="component" value="Unassembled WGS sequence"/>
</dbReference>
<dbReference type="EMBL" id="JABSTQ010011491">
    <property type="protein sequence ID" value="KAG0410767.1"/>
    <property type="molecule type" value="Genomic_DNA"/>
</dbReference>
<keyword evidence="2" id="KW-1185">Reference proteome</keyword>
<comment type="caution">
    <text evidence="1">The sequence shown here is derived from an EMBL/GenBank/DDBJ whole genome shotgun (WGS) entry which is preliminary data.</text>
</comment>
<protein>
    <submittedName>
        <fullName evidence="1">Uncharacterized protein</fullName>
    </submittedName>
</protein>
<proteinExistence type="predicted"/>
<evidence type="ECO:0000313" key="2">
    <source>
        <dbReference type="Proteomes" id="UP000805193"/>
    </source>
</evidence>
<organism evidence="1 2">
    <name type="scientific">Ixodes persulcatus</name>
    <name type="common">Taiga tick</name>
    <dbReference type="NCBI Taxonomy" id="34615"/>
    <lineage>
        <taxon>Eukaryota</taxon>
        <taxon>Metazoa</taxon>
        <taxon>Ecdysozoa</taxon>
        <taxon>Arthropoda</taxon>
        <taxon>Chelicerata</taxon>
        <taxon>Arachnida</taxon>
        <taxon>Acari</taxon>
        <taxon>Parasitiformes</taxon>
        <taxon>Ixodida</taxon>
        <taxon>Ixodoidea</taxon>
        <taxon>Ixodidae</taxon>
        <taxon>Ixodinae</taxon>
        <taxon>Ixodes</taxon>
    </lineage>
</organism>
<sequence length="279" mass="31678">MKACSLLSLFLSLLFLQVSSLFANCTNKMHHLWATLHEVGWDDVSFHGSSQIPTPNIDVLAADGITLHNYYVQPMCTPSRAALMTGLYPIRTGMQHWVIRSPEPWGLPLEIKLMPEHLKDLGYSTHLVGKWHLGYFKKEYTPTYRGFDTFYGYYNGYIDYYSHVNEYVSMVDALDVSVGRVVEALSRAGMLENSIVAFSSDNGAVPFGFRSNRGFNWPLRGIKASVWEGGVRVPGFVWSPLLRKSARLSTQMMHITDWLPTLYAAAGQWFGRRLERVAR</sequence>
<reference evidence="1 2" key="1">
    <citation type="journal article" date="2020" name="Cell">
        <title>Large-Scale Comparative Analyses of Tick Genomes Elucidate Their Genetic Diversity and Vector Capacities.</title>
        <authorList>
            <consortium name="Tick Genome and Microbiome Consortium (TIGMIC)"/>
            <person name="Jia N."/>
            <person name="Wang J."/>
            <person name="Shi W."/>
            <person name="Du L."/>
            <person name="Sun Y."/>
            <person name="Zhan W."/>
            <person name="Jiang J.F."/>
            <person name="Wang Q."/>
            <person name="Zhang B."/>
            <person name="Ji P."/>
            <person name="Bell-Sakyi L."/>
            <person name="Cui X.M."/>
            <person name="Yuan T.T."/>
            <person name="Jiang B.G."/>
            <person name="Yang W.F."/>
            <person name="Lam T.T."/>
            <person name="Chang Q.C."/>
            <person name="Ding S.J."/>
            <person name="Wang X.J."/>
            <person name="Zhu J.G."/>
            <person name="Ruan X.D."/>
            <person name="Zhao L."/>
            <person name="Wei J.T."/>
            <person name="Ye R.Z."/>
            <person name="Que T.C."/>
            <person name="Du C.H."/>
            <person name="Zhou Y.H."/>
            <person name="Cheng J.X."/>
            <person name="Dai P.F."/>
            <person name="Guo W.B."/>
            <person name="Han X.H."/>
            <person name="Huang E.J."/>
            <person name="Li L.F."/>
            <person name="Wei W."/>
            <person name="Gao Y.C."/>
            <person name="Liu J.Z."/>
            <person name="Shao H.Z."/>
            <person name="Wang X."/>
            <person name="Wang C.C."/>
            <person name="Yang T.C."/>
            <person name="Huo Q.B."/>
            <person name="Li W."/>
            <person name="Chen H.Y."/>
            <person name="Chen S.E."/>
            <person name="Zhou L.G."/>
            <person name="Ni X.B."/>
            <person name="Tian J.H."/>
            <person name="Sheng Y."/>
            <person name="Liu T."/>
            <person name="Pan Y.S."/>
            <person name="Xia L.Y."/>
            <person name="Li J."/>
            <person name="Zhao F."/>
            <person name="Cao W.C."/>
        </authorList>
    </citation>
    <scope>NUCLEOTIDE SEQUENCE [LARGE SCALE GENOMIC DNA]</scope>
    <source>
        <strain evidence="1">Iper-2018</strain>
    </source>
</reference>
<evidence type="ECO:0000313" key="1">
    <source>
        <dbReference type="EMBL" id="KAG0410767.1"/>
    </source>
</evidence>